<gene>
    <name evidence="5" type="ORF">QJS10_CPB04g01555</name>
</gene>
<dbReference type="GO" id="GO:0003712">
    <property type="term" value="F:transcription coregulator activity"/>
    <property type="evidence" value="ECO:0007669"/>
    <property type="project" value="InterPro"/>
</dbReference>
<comment type="subcellular location">
    <subcellularLocation>
        <location evidence="1">Nucleus</location>
    </subcellularLocation>
</comment>
<evidence type="ECO:0000259" key="4">
    <source>
        <dbReference type="Pfam" id="PF16987"/>
    </source>
</evidence>
<dbReference type="Pfam" id="PF16987">
    <property type="entry name" value="KIX_2"/>
    <property type="match status" value="1"/>
</dbReference>
<sequence>MTEIRKIAVRLEEKIYAAATSQTDYLQRISLKMSTFETMNQKNHGGANPLPPTAGSGSQNPPDLGIPSANAEYPHMCSIDLEFSSVLVFEESS</sequence>
<dbReference type="GO" id="GO:0006355">
    <property type="term" value="P:regulation of DNA-templated transcription"/>
    <property type="evidence" value="ECO:0007669"/>
    <property type="project" value="InterPro"/>
</dbReference>
<dbReference type="EMBL" id="JAUJYO010000004">
    <property type="protein sequence ID" value="KAK1318213.1"/>
    <property type="molecule type" value="Genomic_DNA"/>
</dbReference>
<feature type="region of interest" description="Disordered" evidence="3">
    <location>
        <begin position="37"/>
        <end position="69"/>
    </location>
</feature>
<evidence type="ECO:0000256" key="1">
    <source>
        <dbReference type="ARBA" id="ARBA00004123"/>
    </source>
</evidence>
<dbReference type="InterPro" id="IPR036529">
    <property type="entry name" value="KIX_dom_sf"/>
</dbReference>
<evidence type="ECO:0000256" key="2">
    <source>
        <dbReference type="ARBA" id="ARBA00023242"/>
    </source>
</evidence>
<accession>A0AAV9EZB5</accession>
<evidence type="ECO:0000313" key="5">
    <source>
        <dbReference type="EMBL" id="KAK1318213.1"/>
    </source>
</evidence>
<proteinExistence type="predicted"/>
<organism evidence="5 6">
    <name type="scientific">Acorus calamus</name>
    <name type="common">Sweet flag</name>
    <dbReference type="NCBI Taxonomy" id="4465"/>
    <lineage>
        <taxon>Eukaryota</taxon>
        <taxon>Viridiplantae</taxon>
        <taxon>Streptophyta</taxon>
        <taxon>Embryophyta</taxon>
        <taxon>Tracheophyta</taxon>
        <taxon>Spermatophyta</taxon>
        <taxon>Magnoliopsida</taxon>
        <taxon>Liliopsida</taxon>
        <taxon>Acoraceae</taxon>
        <taxon>Acorus</taxon>
    </lineage>
</organism>
<evidence type="ECO:0000313" key="6">
    <source>
        <dbReference type="Proteomes" id="UP001180020"/>
    </source>
</evidence>
<dbReference type="Gene3D" id="1.10.246.20">
    <property type="entry name" value="Coactivator CBP, KIX domain"/>
    <property type="match status" value="1"/>
</dbReference>
<keyword evidence="6" id="KW-1185">Reference proteome</keyword>
<evidence type="ECO:0000256" key="3">
    <source>
        <dbReference type="SAM" id="MobiDB-lite"/>
    </source>
</evidence>
<keyword evidence="2" id="KW-0539">Nucleus</keyword>
<dbReference type="AlphaFoldDB" id="A0AAV9EZB5"/>
<dbReference type="InterPro" id="IPR036546">
    <property type="entry name" value="MED15_KIX"/>
</dbReference>
<comment type="caution">
    <text evidence="5">The sequence shown here is derived from an EMBL/GenBank/DDBJ whole genome shotgun (WGS) entry which is preliminary data.</text>
</comment>
<dbReference type="GO" id="GO:0005634">
    <property type="term" value="C:nucleus"/>
    <property type="evidence" value="ECO:0007669"/>
    <property type="project" value="UniProtKB-SubCell"/>
</dbReference>
<protein>
    <recommendedName>
        <fullName evidence="4">Mediator complex subunit 15 KIX domain-containing protein</fullName>
    </recommendedName>
</protein>
<feature type="domain" description="Mediator complex subunit 15 KIX" evidence="4">
    <location>
        <begin position="2"/>
        <end position="44"/>
    </location>
</feature>
<reference evidence="5" key="2">
    <citation type="submission" date="2023-06" db="EMBL/GenBank/DDBJ databases">
        <authorList>
            <person name="Ma L."/>
            <person name="Liu K.-W."/>
            <person name="Li Z."/>
            <person name="Hsiao Y.-Y."/>
            <person name="Qi Y."/>
            <person name="Fu T."/>
            <person name="Tang G."/>
            <person name="Zhang D."/>
            <person name="Sun W.-H."/>
            <person name="Liu D.-K."/>
            <person name="Li Y."/>
            <person name="Chen G.-Z."/>
            <person name="Liu X.-D."/>
            <person name="Liao X.-Y."/>
            <person name="Jiang Y.-T."/>
            <person name="Yu X."/>
            <person name="Hao Y."/>
            <person name="Huang J."/>
            <person name="Zhao X.-W."/>
            <person name="Ke S."/>
            <person name="Chen Y.-Y."/>
            <person name="Wu W.-L."/>
            <person name="Hsu J.-L."/>
            <person name="Lin Y.-F."/>
            <person name="Huang M.-D."/>
            <person name="Li C.-Y."/>
            <person name="Huang L."/>
            <person name="Wang Z.-W."/>
            <person name="Zhao X."/>
            <person name="Zhong W.-Y."/>
            <person name="Peng D.-H."/>
            <person name="Ahmad S."/>
            <person name="Lan S."/>
            <person name="Zhang J.-S."/>
            <person name="Tsai W.-C."/>
            <person name="Van De Peer Y."/>
            <person name="Liu Z.-J."/>
        </authorList>
    </citation>
    <scope>NUCLEOTIDE SEQUENCE</scope>
    <source>
        <strain evidence="5">CP</strain>
        <tissue evidence="5">Leaves</tissue>
    </source>
</reference>
<name>A0AAV9EZB5_ACOCL</name>
<dbReference type="Proteomes" id="UP001180020">
    <property type="component" value="Unassembled WGS sequence"/>
</dbReference>
<reference evidence="5" key="1">
    <citation type="journal article" date="2023" name="Nat. Commun.">
        <title>Diploid and tetraploid genomes of Acorus and the evolution of monocots.</title>
        <authorList>
            <person name="Ma L."/>
            <person name="Liu K.W."/>
            <person name="Li Z."/>
            <person name="Hsiao Y.Y."/>
            <person name="Qi Y."/>
            <person name="Fu T."/>
            <person name="Tang G.D."/>
            <person name="Zhang D."/>
            <person name="Sun W.H."/>
            <person name="Liu D.K."/>
            <person name="Li Y."/>
            <person name="Chen G.Z."/>
            <person name="Liu X.D."/>
            <person name="Liao X.Y."/>
            <person name="Jiang Y.T."/>
            <person name="Yu X."/>
            <person name="Hao Y."/>
            <person name="Huang J."/>
            <person name="Zhao X.W."/>
            <person name="Ke S."/>
            <person name="Chen Y.Y."/>
            <person name="Wu W.L."/>
            <person name="Hsu J.L."/>
            <person name="Lin Y.F."/>
            <person name="Huang M.D."/>
            <person name="Li C.Y."/>
            <person name="Huang L."/>
            <person name="Wang Z.W."/>
            <person name="Zhao X."/>
            <person name="Zhong W.Y."/>
            <person name="Peng D.H."/>
            <person name="Ahmad S."/>
            <person name="Lan S."/>
            <person name="Zhang J.S."/>
            <person name="Tsai W.C."/>
            <person name="Van de Peer Y."/>
            <person name="Liu Z.J."/>
        </authorList>
    </citation>
    <scope>NUCLEOTIDE SEQUENCE</scope>
    <source>
        <strain evidence="5">CP</strain>
    </source>
</reference>